<organism evidence="1">
    <name type="scientific">Siphoviridae sp. ctLmu1</name>
    <dbReference type="NCBI Taxonomy" id="2826253"/>
    <lineage>
        <taxon>Viruses</taxon>
        <taxon>Duplodnaviria</taxon>
        <taxon>Heunggongvirae</taxon>
        <taxon>Uroviricota</taxon>
        <taxon>Caudoviricetes</taxon>
    </lineage>
</organism>
<sequence length="29" mass="3151">MTAGWKRKNTTKLEKYTGLAGNGGPFLLP</sequence>
<protein>
    <submittedName>
        <fullName evidence="1">Uncharacterized protein</fullName>
    </submittedName>
</protein>
<evidence type="ECO:0000313" key="1">
    <source>
        <dbReference type="EMBL" id="DAD93669.1"/>
    </source>
</evidence>
<dbReference type="EMBL" id="BK015164">
    <property type="protein sequence ID" value="DAD93669.1"/>
    <property type="molecule type" value="Genomic_DNA"/>
</dbReference>
<reference evidence="1" key="1">
    <citation type="journal article" date="2021" name="Proc. Natl. Acad. Sci. U.S.A.">
        <title>A Catalog of Tens of Thousands of Viruses from Human Metagenomes Reveals Hidden Associations with Chronic Diseases.</title>
        <authorList>
            <person name="Tisza M.J."/>
            <person name="Buck C.B."/>
        </authorList>
    </citation>
    <scope>NUCLEOTIDE SEQUENCE</scope>
    <source>
        <strain evidence="1">CtLmu1</strain>
    </source>
</reference>
<proteinExistence type="predicted"/>
<name>A0A8S5NFQ6_9CAUD</name>
<accession>A0A8S5NFQ6</accession>